<evidence type="ECO:0000256" key="4">
    <source>
        <dbReference type="SAM" id="SignalP"/>
    </source>
</evidence>
<evidence type="ECO:0000313" key="6">
    <source>
        <dbReference type="EMBL" id="CRH07838.1"/>
    </source>
</evidence>
<feature type="signal peptide" evidence="4">
    <location>
        <begin position="1"/>
        <end position="34"/>
    </location>
</feature>
<keyword evidence="4" id="KW-0732">Signal</keyword>
<gene>
    <name evidence="6" type="ORF">MAGMO_3706</name>
</gene>
<dbReference type="SUPFAM" id="SSF52833">
    <property type="entry name" value="Thioredoxin-like"/>
    <property type="match status" value="1"/>
</dbReference>
<feature type="chain" id="PRO_5012729640" evidence="4">
    <location>
        <begin position="35"/>
        <end position="177"/>
    </location>
</feature>
<dbReference type="GO" id="GO:0015036">
    <property type="term" value="F:disulfide oxidoreductase activity"/>
    <property type="evidence" value="ECO:0007669"/>
    <property type="project" value="UniProtKB-ARBA"/>
</dbReference>
<dbReference type="InterPro" id="IPR050553">
    <property type="entry name" value="Thioredoxin_ResA/DsbE_sf"/>
</dbReference>
<dbReference type="GO" id="GO:0030313">
    <property type="term" value="C:cell envelope"/>
    <property type="evidence" value="ECO:0007669"/>
    <property type="project" value="UniProtKB-SubCell"/>
</dbReference>
<evidence type="ECO:0000256" key="3">
    <source>
        <dbReference type="ARBA" id="ARBA00023284"/>
    </source>
</evidence>
<sequence length="177" mass="20426">MQQHGSFITQASTRFSLLLLLVCGLFISVSTAQASTVWKKTELVTLDDKSLKFNDFKGKIVLVNFWATWCPPCLAEIPDFVAAQRLYGDKGFQVIGINYMDRADKEYLQKFVKRMRINYPIVYDDKKKMRRLSLGMGGVFALPVSIMLDREGRIIRNHTGSVKLKQLERWLKPLFKE</sequence>
<dbReference type="EMBL" id="LO017727">
    <property type="protein sequence ID" value="CRH07838.1"/>
    <property type="molecule type" value="Genomic_DNA"/>
</dbReference>
<dbReference type="PROSITE" id="PS00194">
    <property type="entry name" value="THIOREDOXIN_1"/>
    <property type="match status" value="1"/>
</dbReference>
<dbReference type="InterPro" id="IPR013766">
    <property type="entry name" value="Thioredoxin_domain"/>
</dbReference>
<evidence type="ECO:0000256" key="1">
    <source>
        <dbReference type="ARBA" id="ARBA00004196"/>
    </source>
</evidence>
<feature type="domain" description="Thioredoxin" evidence="5">
    <location>
        <begin position="25"/>
        <end position="176"/>
    </location>
</feature>
<dbReference type="AlphaFoldDB" id="A0A1S7LMH1"/>
<comment type="subcellular location">
    <subcellularLocation>
        <location evidence="1">Cell envelope</location>
    </subcellularLocation>
</comment>
<dbReference type="CDD" id="cd02966">
    <property type="entry name" value="TlpA_like_family"/>
    <property type="match status" value="1"/>
</dbReference>
<dbReference type="PANTHER" id="PTHR42852">
    <property type="entry name" value="THIOL:DISULFIDE INTERCHANGE PROTEIN DSBE"/>
    <property type="match status" value="1"/>
</dbReference>
<keyword evidence="2" id="KW-0201">Cytochrome c-type biogenesis</keyword>
<dbReference type="GO" id="GO:0017004">
    <property type="term" value="P:cytochrome complex assembly"/>
    <property type="evidence" value="ECO:0007669"/>
    <property type="project" value="UniProtKB-KW"/>
</dbReference>
<dbReference type="Pfam" id="PF08534">
    <property type="entry name" value="Redoxin"/>
    <property type="match status" value="1"/>
</dbReference>
<evidence type="ECO:0000259" key="5">
    <source>
        <dbReference type="PROSITE" id="PS51352"/>
    </source>
</evidence>
<dbReference type="InterPro" id="IPR017937">
    <property type="entry name" value="Thioredoxin_CS"/>
</dbReference>
<dbReference type="InterPro" id="IPR013740">
    <property type="entry name" value="Redoxin"/>
</dbReference>
<protein>
    <submittedName>
        <fullName evidence="6">Putative Redoxin domain containing protein</fullName>
    </submittedName>
</protein>
<dbReference type="Gene3D" id="3.40.30.10">
    <property type="entry name" value="Glutaredoxin"/>
    <property type="match status" value="1"/>
</dbReference>
<accession>A0A1S7LMH1</accession>
<dbReference type="InterPro" id="IPR036249">
    <property type="entry name" value="Thioredoxin-like_sf"/>
</dbReference>
<name>A0A1S7LMH1_MAGMO</name>
<organism evidence="6">
    <name type="scientific">Magnetococcus massalia (strain MO-1)</name>
    <dbReference type="NCBI Taxonomy" id="451514"/>
    <lineage>
        <taxon>Bacteria</taxon>
        <taxon>Pseudomonadati</taxon>
        <taxon>Pseudomonadota</taxon>
        <taxon>Magnetococcia</taxon>
        <taxon>Magnetococcales</taxon>
        <taxon>Magnetococcaceae</taxon>
        <taxon>Magnetococcus</taxon>
    </lineage>
</organism>
<dbReference type="PANTHER" id="PTHR42852:SF13">
    <property type="entry name" value="PROTEIN DIPZ"/>
    <property type="match status" value="1"/>
</dbReference>
<reference evidence="6" key="1">
    <citation type="submission" date="2015-04" db="EMBL/GenBank/DDBJ databases">
        <authorList>
            <person name="Syromyatnikov M.Y."/>
            <person name="Popov V.N."/>
        </authorList>
    </citation>
    <scope>NUCLEOTIDE SEQUENCE</scope>
    <source>
        <strain evidence="6">MO-1</strain>
    </source>
</reference>
<dbReference type="PROSITE" id="PS51352">
    <property type="entry name" value="THIOREDOXIN_2"/>
    <property type="match status" value="1"/>
</dbReference>
<keyword evidence="3" id="KW-0676">Redox-active center</keyword>
<proteinExistence type="predicted"/>
<evidence type="ECO:0000256" key="2">
    <source>
        <dbReference type="ARBA" id="ARBA00022748"/>
    </source>
</evidence>